<name>A0A0B1ZL12_9SPHN</name>
<comment type="caution">
    <text evidence="3">The sequence shown here is derived from an EMBL/GenBank/DDBJ whole genome shotgun (WGS) entry which is preliminary data.</text>
</comment>
<dbReference type="AlphaFoldDB" id="A0A0B1ZL12"/>
<dbReference type="InterPro" id="IPR036465">
    <property type="entry name" value="vWFA_dom_sf"/>
</dbReference>
<reference evidence="3 4" key="1">
    <citation type="submission" date="2014-10" db="EMBL/GenBank/DDBJ databases">
        <title>Genome sequence of Novosphingobium malaysiense MUSC 273(T).</title>
        <authorList>
            <person name="Lee L.-H."/>
        </authorList>
    </citation>
    <scope>NUCLEOTIDE SEQUENCE [LARGE SCALE GENOMIC DNA]</scope>
    <source>
        <strain evidence="3 4">MUSC 273</strain>
    </source>
</reference>
<protein>
    <submittedName>
        <fullName evidence="3">Pilus assembly protein TadG</fullName>
    </submittedName>
</protein>
<feature type="transmembrane region" description="Helical" evidence="1">
    <location>
        <begin position="20"/>
        <end position="38"/>
    </location>
</feature>
<feature type="domain" description="VWFA" evidence="2">
    <location>
        <begin position="146"/>
        <end position="214"/>
    </location>
</feature>
<keyword evidence="1" id="KW-1133">Transmembrane helix</keyword>
<dbReference type="InterPro" id="IPR028087">
    <property type="entry name" value="Tad_N"/>
</dbReference>
<dbReference type="EMBL" id="JTDI01000003">
    <property type="protein sequence ID" value="KHK91790.1"/>
    <property type="molecule type" value="Genomic_DNA"/>
</dbReference>
<keyword evidence="1" id="KW-0812">Transmembrane</keyword>
<dbReference type="Proteomes" id="UP000031057">
    <property type="component" value="Unassembled WGS sequence"/>
</dbReference>
<gene>
    <name evidence="3" type="ORF">LK12_13640</name>
</gene>
<dbReference type="STRING" id="1348853.LK12_13640"/>
<evidence type="ECO:0000259" key="2">
    <source>
        <dbReference type="PROSITE" id="PS50234"/>
    </source>
</evidence>
<dbReference type="OrthoDB" id="7522752at2"/>
<dbReference type="SUPFAM" id="SSF53300">
    <property type="entry name" value="vWA-like"/>
    <property type="match status" value="1"/>
</dbReference>
<keyword evidence="4" id="KW-1185">Reference proteome</keyword>
<dbReference type="PROSITE" id="PS50234">
    <property type="entry name" value="VWFA"/>
    <property type="match status" value="1"/>
</dbReference>
<keyword evidence="1" id="KW-0472">Membrane</keyword>
<dbReference type="RefSeq" id="WP_039284627.1">
    <property type="nucleotide sequence ID" value="NZ_JTDI01000003.1"/>
</dbReference>
<dbReference type="InterPro" id="IPR002035">
    <property type="entry name" value="VWF_A"/>
</dbReference>
<evidence type="ECO:0000256" key="1">
    <source>
        <dbReference type="SAM" id="Phobius"/>
    </source>
</evidence>
<evidence type="ECO:0000313" key="3">
    <source>
        <dbReference type="EMBL" id="KHK91790.1"/>
    </source>
</evidence>
<organism evidence="3 4">
    <name type="scientific">Novosphingobium malaysiense</name>
    <dbReference type="NCBI Taxonomy" id="1348853"/>
    <lineage>
        <taxon>Bacteria</taxon>
        <taxon>Pseudomonadati</taxon>
        <taxon>Pseudomonadota</taxon>
        <taxon>Alphaproteobacteria</taxon>
        <taxon>Sphingomonadales</taxon>
        <taxon>Sphingomonadaceae</taxon>
        <taxon>Novosphingobium</taxon>
    </lineage>
</organism>
<dbReference type="Pfam" id="PF13400">
    <property type="entry name" value="Tad"/>
    <property type="match status" value="1"/>
</dbReference>
<accession>A0A0B1ZL12</accession>
<proteinExistence type="predicted"/>
<evidence type="ECO:0000313" key="4">
    <source>
        <dbReference type="Proteomes" id="UP000031057"/>
    </source>
</evidence>
<dbReference type="Gene3D" id="3.40.50.410">
    <property type="entry name" value="von Willebrand factor, type A domain"/>
    <property type="match status" value="2"/>
</dbReference>
<sequence>MRTLIQILARLRRETDGNILPIAAMGAIVAAIIVGSAVDLSRAYRVKNQLQAACDAAVLAGRRTVTTNGFDTASKNAADNYFETNFNGNTQEAHSTSFVPSSDDNGNTVKGTAQTTLDTAIMRLFGFNNFALTATCSSSMGVGNSDVVMVLDNTGSMGTNLTYTQTRLEALQAAMKNFYTTLSNATSGTNARIRYGFVPYSTTVNVGQLLYNLNPNYLADSHTYSSRQATYIDYGSASGSAGSPTYQNYQTTYWNYYDGTRYRSWSDCTAAVPADDSAYSDYGSPSSTTTKSTNSSGDLVVEITTTQEQRKGTYQCYYYSNNKYYVIVQYDTRDKVTTTTKTGATYTTTPSSTTVFDHWDYLPISYDTSVFKTFAATTSNTGDSGAAVSATWNGCIHERKTVAQSSFSYSPSTGISPSGAYDLDIDSAPDTYDEDTKWAPMWPEIVYDRYVTGTDWRGRTTYTMTTGTGDYGERVSSPCPAAAQGLQEMTQSQFDTYANSLAATGNTYLDIGMIWGGRLLSPDGIFSSTVNSPPANGGEVSRHIVFMTDGVMEPNNSINQAWGLERWDRKVTSDGSSEDTSRHTSRFLAACEAIKDKGIRIWVIAFTSGLSDDLKTCASDDSSFTASDSTDLNAAFQEIAKQVGELRITN</sequence>